<protein>
    <submittedName>
        <fullName evidence="4">NmrA/HSCARG family protein</fullName>
    </submittedName>
</protein>
<accession>A0ABN2NGQ1</accession>
<evidence type="ECO:0000313" key="4">
    <source>
        <dbReference type="EMBL" id="GAA1865765.1"/>
    </source>
</evidence>
<evidence type="ECO:0000313" key="5">
    <source>
        <dbReference type="Proteomes" id="UP001500449"/>
    </source>
</evidence>
<dbReference type="EMBL" id="BAAAQK010000020">
    <property type="protein sequence ID" value="GAA1865765.1"/>
    <property type="molecule type" value="Genomic_DNA"/>
</dbReference>
<comment type="similarity">
    <text evidence="1">Belongs to the NmrA-type oxidoreductase family.</text>
</comment>
<keyword evidence="5" id="KW-1185">Reference proteome</keyword>
<dbReference type="Proteomes" id="UP001500449">
    <property type="component" value="Unassembled WGS sequence"/>
</dbReference>
<sequence>MSTFVLVTGATGKQGGAVARALRAAGTEVHGLVRNPESARASALADLGVHLVEGDLDQPETLKRALDGARGLFSIQTPDFTDLNGDAEIRRAQRLAAAAATAGVEQVVHTSSSNSARQIDEERWSPFLAHVFRVKALAEDALREVGARSTTILRPSAFMENFLPPSYFYAKGSTDRILVAYDLDVPQAFVAVDDIGSAAAAAFADPERFDSVELELASERLSFREAVATLRQVWGRPLTVAESVEEAIAEGLPEVFIHSQTYLSARPSPAFPEYARALGVPTTSLREWAHRVRP</sequence>
<comment type="caution">
    <text evidence="4">The sequence shown here is derived from an EMBL/GenBank/DDBJ whole genome shotgun (WGS) entry which is preliminary data.</text>
</comment>
<dbReference type="SUPFAM" id="SSF51735">
    <property type="entry name" value="NAD(P)-binding Rossmann-fold domains"/>
    <property type="match status" value="1"/>
</dbReference>
<dbReference type="RefSeq" id="WP_344422555.1">
    <property type="nucleotide sequence ID" value="NZ_BAAAQK010000020.1"/>
</dbReference>
<gene>
    <name evidence="4" type="ORF">GCM10009836_52640</name>
</gene>
<feature type="domain" description="NmrA-like" evidence="3">
    <location>
        <begin position="3"/>
        <end position="244"/>
    </location>
</feature>
<dbReference type="PANTHER" id="PTHR42748:SF7">
    <property type="entry name" value="NMRA LIKE REDOX SENSOR 1-RELATED"/>
    <property type="match status" value="1"/>
</dbReference>
<keyword evidence="2" id="KW-0521">NADP</keyword>
<name>A0ABN2NGQ1_9PSEU</name>
<dbReference type="Pfam" id="PF05368">
    <property type="entry name" value="NmrA"/>
    <property type="match status" value="1"/>
</dbReference>
<evidence type="ECO:0000259" key="3">
    <source>
        <dbReference type="Pfam" id="PF05368"/>
    </source>
</evidence>
<organism evidence="4 5">
    <name type="scientific">Pseudonocardia ailaonensis</name>
    <dbReference type="NCBI Taxonomy" id="367279"/>
    <lineage>
        <taxon>Bacteria</taxon>
        <taxon>Bacillati</taxon>
        <taxon>Actinomycetota</taxon>
        <taxon>Actinomycetes</taxon>
        <taxon>Pseudonocardiales</taxon>
        <taxon>Pseudonocardiaceae</taxon>
        <taxon>Pseudonocardia</taxon>
    </lineage>
</organism>
<reference evidence="4 5" key="1">
    <citation type="journal article" date="2019" name="Int. J. Syst. Evol. Microbiol.">
        <title>The Global Catalogue of Microorganisms (GCM) 10K type strain sequencing project: providing services to taxonomists for standard genome sequencing and annotation.</title>
        <authorList>
            <consortium name="The Broad Institute Genomics Platform"/>
            <consortium name="The Broad Institute Genome Sequencing Center for Infectious Disease"/>
            <person name="Wu L."/>
            <person name="Ma J."/>
        </authorList>
    </citation>
    <scope>NUCLEOTIDE SEQUENCE [LARGE SCALE GENOMIC DNA]</scope>
    <source>
        <strain evidence="4 5">JCM 16009</strain>
    </source>
</reference>
<evidence type="ECO:0000256" key="1">
    <source>
        <dbReference type="ARBA" id="ARBA00006328"/>
    </source>
</evidence>
<dbReference type="InterPro" id="IPR036291">
    <property type="entry name" value="NAD(P)-bd_dom_sf"/>
</dbReference>
<dbReference type="Gene3D" id="3.90.25.10">
    <property type="entry name" value="UDP-galactose 4-epimerase, domain 1"/>
    <property type="match status" value="1"/>
</dbReference>
<dbReference type="PANTHER" id="PTHR42748">
    <property type="entry name" value="NITROGEN METABOLITE REPRESSION PROTEIN NMRA FAMILY MEMBER"/>
    <property type="match status" value="1"/>
</dbReference>
<dbReference type="InterPro" id="IPR008030">
    <property type="entry name" value="NmrA-like"/>
</dbReference>
<evidence type="ECO:0000256" key="2">
    <source>
        <dbReference type="ARBA" id="ARBA00022857"/>
    </source>
</evidence>
<dbReference type="InterPro" id="IPR051164">
    <property type="entry name" value="NmrA-like_oxidored"/>
</dbReference>
<dbReference type="Gene3D" id="3.40.50.720">
    <property type="entry name" value="NAD(P)-binding Rossmann-like Domain"/>
    <property type="match status" value="1"/>
</dbReference>
<proteinExistence type="inferred from homology"/>